<dbReference type="OrthoDB" id="5520156at2"/>
<dbReference type="AlphaFoldDB" id="A0A4U1JKH2"/>
<comment type="caution">
    <text evidence="1">The sequence shown here is derived from an EMBL/GenBank/DDBJ whole genome shotgun (WGS) entry which is preliminary data.</text>
</comment>
<dbReference type="RefSeq" id="WP_136927088.1">
    <property type="nucleotide sequence ID" value="NZ_SSMQ01000001.1"/>
</dbReference>
<keyword evidence="2" id="KW-1185">Reference proteome</keyword>
<proteinExistence type="predicted"/>
<reference evidence="1 2" key="1">
    <citation type="submission" date="2019-04" db="EMBL/GenBank/DDBJ databases">
        <authorList>
            <person name="Li Y."/>
            <person name="Wang J."/>
        </authorList>
    </citation>
    <scope>NUCLEOTIDE SEQUENCE [LARGE SCALE GENOMIC DNA]</scope>
    <source>
        <strain evidence="1 2">DSM 14668</strain>
    </source>
</reference>
<organism evidence="1 2">
    <name type="scientific">Polyangium fumosum</name>
    <dbReference type="NCBI Taxonomy" id="889272"/>
    <lineage>
        <taxon>Bacteria</taxon>
        <taxon>Pseudomonadati</taxon>
        <taxon>Myxococcota</taxon>
        <taxon>Polyangia</taxon>
        <taxon>Polyangiales</taxon>
        <taxon>Polyangiaceae</taxon>
        <taxon>Polyangium</taxon>
    </lineage>
</organism>
<evidence type="ECO:0000313" key="1">
    <source>
        <dbReference type="EMBL" id="TKD13272.1"/>
    </source>
</evidence>
<gene>
    <name evidence="1" type="ORF">E8A74_01610</name>
</gene>
<name>A0A4U1JKH2_9BACT</name>
<dbReference type="EMBL" id="SSMQ01000001">
    <property type="protein sequence ID" value="TKD13272.1"/>
    <property type="molecule type" value="Genomic_DNA"/>
</dbReference>
<protein>
    <submittedName>
        <fullName evidence="1">Uncharacterized protein</fullName>
    </submittedName>
</protein>
<evidence type="ECO:0000313" key="2">
    <source>
        <dbReference type="Proteomes" id="UP000309215"/>
    </source>
</evidence>
<accession>A0A4U1JKH2</accession>
<dbReference type="Proteomes" id="UP000309215">
    <property type="component" value="Unassembled WGS sequence"/>
</dbReference>
<sequence>MSSTHKDLKVRMVQQLADVFGRVVGLKRTGRLDEAVELVHTTALHLFGPMWDTLSRHDASSAAMMLGSREKVSACAMLTQHRAELDDLRGDVWKAQTGYKRALELHLEAARLGADVDVPTRSALKALRPRVDESKLSKSYQMQLERIAGLR</sequence>